<organism evidence="2 3">
    <name type="scientific">Erythrobacter fulvus</name>
    <dbReference type="NCBI Taxonomy" id="2987523"/>
    <lineage>
        <taxon>Bacteria</taxon>
        <taxon>Pseudomonadati</taxon>
        <taxon>Pseudomonadota</taxon>
        <taxon>Alphaproteobacteria</taxon>
        <taxon>Sphingomonadales</taxon>
        <taxon>Erythrobacteraceae</taxon>
        <taxon>Erythrobacter/Porphyrobacter group</taxon>
        <taxon>Erythrobacter</taxon>
    </lineage>
</organism>
<protein>
    <submittedName>
        <fullName evidence="2">Uncharacterized protein</fullName>
    </submittedName>
</protein>
<name>A0ABT5JSP9_9SPHN</name>
<evidence type="ECO:0000313" key="2">
    <source>
        <dbReference type="EMBL" id="MDC8755185.1"/>
    </source>
</evidence>
<keyword evidence="3" id="KW-1185">Reference proteome</keyword>
<evidence type="ECO:0000313" key="3">
    <source>
        <dbReference type="Proteomes" id="UP001216558"/>
    </source>
</evidence>
<sequence length="332" mass="35350">MMMGNDGYRTHSSASWRVPRRGVFSVLLATAAFSQPVVAQNAVQANAAALAERVCLSPDISDGSDREGPCKKALIALESAGLQQTLVHARVQQSLGHIWADRGKAEGAASHYQSAIAFALSSSITRGERYEQLADLEIGSAGFCARSPVARLAIAMADLRQSWQASDDLATAAIQSFALDPGAKTAPATLNSTNFAARQMMVLLGGLFPQFNRPMDVPLLVSRLVSKSVPADDEFAQEPQIAFMEALFAGDRGHDAAAAQFIDALGRLEDATYVGEDDADEDERAEAITKFAAAHAAFRAVVPEVLTSRQLDLALQKRLPAVCFAGTEEASK</sequence>
<keyword evidence="1" id="KW-0732">Signal</keyword>
<accession>A0ABT5JSP9</accession>
<reference evidence="2 3" key="1">
    <citation type="submission" date="2022-10" db="EMBL/GenBank/DDBJ databases">
        <title>Erythrobacter sp. sf7 Genome sequencing.</title>
        <authorList>
            <person name="Park S."/>
        </authorList>
    </citation>
    <scope>NUCLEOTIDE SEQUENCE [LARGE SCALE GENOMIC DNA]</scope>
    <source>
        <strain evidence="3">sf7</strain>
    </source>
</reference>
<gene>
    <name evidence="2" type="ORF">OIK40_11100</name>
</gene>
<evidence type="ECO:0000256" key="1">
    <source>
        <dbReference type="SAM" id="SignalP"/>
    </source>
</evidence>
<dbReference type="Proteomes" id="UP001216558">
    <property type="component" value="Unassembled WGS sequence"/>
</dbReference>
<feature type="chain" id="PRO_5045526389" evidence="1">
    <location>
        <begin position="40"/>
        <end position="332"/>
    </location>
</feature>
<dbReference type="EMBL" id="JAQQXQ010000008">
    <property type="protein sequence ID" value="MDC8755185.1"/>
    <property type="molecule type" value="Genomic_DNA"/>
</dbReference>
<dbReference type="RefSeq" id="WP_273678397.1">
    <property type="nucleotide sequence ID" value="NZ_JAQQXQ010000008.1"/>
</dbReference>
<proteinExistence type="predicted"/>
<comment type="caution">
    <text evidence="2">The sequence shown here is derived from an EMBL/GenBank/DDBJ whole genome shotgun (WGS) entry which is preliminary data.</text>
</comment>
<feature type="signal peptide" evidence="1">
    <location>
        <begin position="1"/>
        <end position="39"/>
    </location>
</feature>